<name>A0A0V1AHH0_9BILA</name>
<organism evidence="1 2">
    <name type="scientific">Trichinella patagoniensis</name>
    <dbReference type="NCBI Taxonomy" id="990121"/>
    <lineage>
        <taxon>Eukaryota</taxon>
        <taxon>Metazoa</taxon>
        <taxon>Ecdysozoa</taxon>
        <taxon>Nematoda</taxon>
        <taxon>Enoplea</taxon>
        <taxon>Dorylaimia</taxon>
        <taxon>Trichinellida</taxon>
        <taxon>Trichinellidae</taxon>
        <taxon>Trichinella</taxon>
    </lineage>
</organism>
<dbReference type="Proteomes" id="UP000054783">
    <property type="component" value="Unassembled WGS sequence"/>
</dbReference>
<sequence>MNRAVVNVDISCVLIISQNSSSPFNVAFKTMVCLLLSEQTYLIAENERLCTERWLRGVDARWMESVYIVDSRWKKMTTSMVR</sequence>
<reference evidence="1 2" key="1">
    <citation type="submission" date="2015-01" db="EMBL/GenBank/DDBJ databases">
        <title>Evolution of Trichinella species and genotypes.</title>
        <authorList>
            <person name="Korhonen P.K."/>
            <person name="Edoardo P."/>
            <person name="Giuseppe L.R."/>
            <person name="Gasser R.B."/>
        </authorList>
    </citation>
    <scope>NUCLEOTIDE SEQUENCE [LARGE SCALE GENOMIC DNA]</scope>
    <source>
        <strain evidence="1">ISS2496</strain>
    </source>
</reference>
<dbReference type="EMBL" id="JYDQ01000001">
    <property type="protein sequence ID" value="KRY23788.1"/>
    <property type="molecule type" value="Genomic_DNA"/>
</dbReference>
<gene>
    <name evidence="1" type="ORF">T12_1722</name>
</gene>
<evidence type="ECO:0000313" key="2">
    <source>
        <dbReference type="Proteomes" id="UP000054783"/>
    </source>
</evidence>
<comment type="caution">
    <text evidence="1">The sequence shown here is derived from an EMBL/GenBank/DDBJ whole genome shotgun (WGS) entry which is preliminary data.</text>
</comment>
<dbReference type="AlphaFoldDB" id="A0A0V1AHH0"/>
<keyword evidence="2" id="KW-1185">Reference proteome</keyword>
<accession>A0A0V1AHH0</accession>
<protein>
    <submittedName>
        <fullName evidence="1">Uncharacterized protein</fullName>
    </submittedName>
</protein>
<evidence type="ECO:0000313" key="1">
    <source>
        <dbReference type="EMBL" id="KRY23788.1"/>
    </source>
</evidence>
<proteinExistence type="predicted"/>